<evidence type="ECO:0000259" key="2">
    <source>
        <dbReference type="SMART" id="SM01204"/>
    </source>
</evidence>
<dbReference type="KEGG" id="ceh:CEW89_05785"/>
<sequence length="410" mass="44311">MIRPGAAFGAGFGAGTPVVRSAEVEAQDPDAIRKLVKGLGQGPFSIVLMFIAPSVDRVALARQIKAEVPWGRVMGCSTAGELTSCGYDEDKIVAVGFPVEHFGVETILVPDLKSCLSQDLMSGLIRTRQLLSQRYPHFEHEFAMLLVDGLSEREDALTAALSSGLGPVPLFGGSAGDGVRFKETFLLNGRQITENAAMLTFFRTHCPVRVFSCDHLQVTEKRMVVTEAEPDSRVVKEINAEPAAMEYARLIGQDPALLNDRVFAANPLVVQVGGKHHVRAIKAVEPNGDMSFFAAIDQGLVLTLAEPKDIVGHLTNTLDTLSRPTAPEMVLAFDCIFRRVEAEQTQRRAEVSALLQKHKVRGFSTYGEQIGAIHVNQTFTGVAIYPPGTEMVESELTACSGPTPAEGTPR</sequence>
<keyword evidence="4" id="KW-1185">Reference proteome</keyword>
<dbReference type="Pfam" id="PF10442">
    <property type="entry name" value="FIST_C"/>
    <property type="match status" value="1"/>
</dbReference>
<dbReference type="Pfam" id="PF08495">
    <property type="entry name" value="FIST"/>
    <property type="match status" value="1"/>
</dbReference>
<dbReference type="RefSeq" id="WP_096805245.1">
    <property type="nucleotide sequence ID" value="NZ_CP022196.1"/>
</dbReference>
<feature type="domain" description="FIST" evidence="1">
    <location>
        <begin position="42"/>
        <end position="242"/>
    </location>
</feature>
<proteinExistence type="predicted"/>
<feature type="domain" description="FIST C-domain" evidence="2">
    <location>
        <begin position="243"/>
        <end position="372"/>
    </location>
</feature>
<evidence type="ECO:0000259" key="1">
    <source>
        <dbReference type="SMART" id="SM00897"/>
    </source>
</evidence>
<evidence type="ECO:0000313" key="4">
    <source>
        <dbReference type="Proteomes" id="UP000217935"/>
    </source>
</evidence>
<accession>A0A291GAT9</accession>
<dbReference type="PANTHER" id="PTHR40252:SF2">
    <property type="entry name" value="BLR0328 PROTEIN"/>
    <property type="match status" value="1"/>
</dbReference>
<dbReference type="InterPro" id="IPR013702">
    <property type="entry name" value="FIST_domain_N"/>
</dbReference>
<dbReference type="InterPro" id="IPR019494">
    <property type="entry name" value="FIST_C"/>
</dbReference>
<gene>
    <name evidence="3" type="ORF">CEW89_05785</name>
</gene>
<protein>
    <submittedName>
        <fullName evidence="3">GfdT protein</fullName>
    </submittedName>
</protein>
<organism evidence="3 4">
    <name type="scientific">Celeribacter ethanolicus</name>
    <dbReference type="NCBI Taxonomy" id="1758178"/>
    <lineage>
        <taxon>Bacteria</taxon>
        <taxon>Pseudomonadati</taxon>
        <taxon>Pseudomonadota</taxon>
        <taxon>Alphaproteobacteria</taxon>
        <taxon>Rhodobacterales</taxon>
        <taxon>Roseobacteraceae</taxon>
        <taxon>Celeribacter</taxon>
    </lineage>
</organism>
<dbReference type="SMART" id="SM01204">
    <property type="entry name" value="FIST_C"/>
    <property type="match status" value="1"/>
</dbReference>
<dbReference type="AlphaFoldDB" id="A0A291GAT9"/>
<dbReference type="EMBL" id="CP022196">
    <property type="protein sequence ID" value="ATG47126.1"/>
    <property type="molecule type" value="Genomic_DNA"/>
</dbReference>
<name>A0A291GAT9_9RHOB</name>
<reference evidence="3 4" key="1">
    <citation type="submission" date="2017-06" db="EMBL/GenBank/DDBJ databases">
        <title>Celeribacter sp. TSPH2 complete genome sequence.</title>
        <authorList>
            <person name="Woo J.-H."/>
            <person name="Kim H.-S."/>
        </authorList>
    </citation>
    <scope>NUCLEOTIDE SEQUENCE [LARGE SCALE GENOMIC DNA]</scope>
    <source>
        <strain evidence="3 4">TSPH2</strain>
    </source>
</reference>
<dbReference type="STRING" id="1758178.GCA_001550095_01319"/>
<dbReference type="PANTHER" id="PTHR40252">
    <property type="entry name" value="BLR0328 PROTEIN"/>
    <property type="match status" value="1"/>
</dbReference>
<dbReference type="OrthoDB" id="9807948at2"/>
<evidence type="ECO:0000313" key="3">
    <source>
        <dbReference type="EMBL" id="ATG47126.1"/>
    </source>
</evidence>
<dbReference type="SMART" id="SM00897">
    <property type="entry name" value="FIST"/>
    <property type="match status" value="1"/>
</dbReference>
<dbReference type="Proteomes" id="UP000217935">
    <property type="component" value="Chromosome"/>
</dbReference>